<keyword evidence="3" id="KW-1185">Reference proteome</keyword>
<gene>
    <name evidence="1" type="ORF">MS3_00009806</name>
    <name evidence="2" type="ORF">MS3_09938</name>
</gene>
<organism evidence="2">
    <name type="scientific">Schistosoma haematobium</name>
    <name type="common">Blood fluke</name>
    <dbReference type="NCBI Taxonomy" id="6185"/>
    <lineage>
        <taxon>Eukaryota</taxon>
        <taxon>Metazoa</taxon>
        <taxon>Spiralia</taxon>
        <taxon>Lophotrochozoa</taxon>
        <taxon>Platyhelminthes</taxon>
        <taxon>Trematoda</taxon>
        <taxon>Digenea</taxon>
        <taxon>Strigeidida</taxon>
        <taxon>Schistosomatoidea</taxon>
        <taxon>Schistosomatidae</taxon>
        <taxon>Schistosoma</taxon>
    </lineage>
</organism>
<reference evidence="1" key="3">
    <citation type="submission" date="2021-06" db="EMBL/GenBank/DDBJ databases">
        <title>Chromosome-level genome assembly for S. haematobium.</title>
        <authorList>
            <person name="Stroehlein A.J."/>
        </authorList>
    </citation>
    <scope>NUCLEOTIDE SEQUENCE</scope>
</reference>
<reference evidence="2" key="1">
    <citation type="journal article" date="2012" name="Nat. Genet.">
        <title>Whole-genome sequence of Schistosoma haematobium.</title>
        <authorList>
            <person name="Young N.D."/>
            <person name="Jex A.R."/>
            <person name="Li B."/>
            <person name="Liu S."/>
            <person name="Yang L."/>
            <person name="Xiong Z."/>
            <person name="Li Y."/>
            <person name="Cantacessi C."/>
            <person name="Hall R.S."/>
            <person name="Xu X."/>
            <person name="Chen F."/>
            <person name="Wu X."/>
            <person name="Zerlotini A."/>
            <person name="Oliveira G."/>
            <person name="Hofmann A."/>
            <person name="Zhang G."/>
            <person name="Fang X."/>
            <person name="Kang Y."/>
            <person name="Campbell B.E."/>
            <person name="Loukas A."/>
            <person name="Ranganathan S."/>
            <person name="Rollinson D."/>
            <person name="Rinaldi G."/>
            <person name="Brindley P.J."/>
            <person name="Yang H."/>
            <person name="Wang J."/>
            <person name="Wang J."/>
            <person name="Gasser R.B."/>
        </authorList>
    </citation>
    <scope>NUCLEOTIDE SEQUENCE [LARGE SCALE GENOMIC DNA]</scope>
</reference>
<accession>A0A095A2B6</accession>
<dbReference type="Proteomes" id="UP000471633">
    <property type="component" value="Unassembled WGS sequence"/>
</dbReference>
<dbReference type="KEGG" id="shx:MS3_00009806"/>
<dbReference type="CTD" id="24597093"/>
<dbReference type="EMBL" id="AMPZ03000001">
    <property type="protein sequence ID" value="KAH9595035.1"/>
    <property type="molecule type" value="Genomic_DNA"/>
</dbReference>
<proteinExistence type="predicted"/>
<evidence type="ECO:0000313" key="3">
    <source>
        <dbReference type="Proteomes" id="UP000471633"/>
    </source>
</evidence>
<dbReference type="AlphaFoldDB" id="A0A095A2B6"/>
<dbReference type="EMBL" id="KL251872">
    <property type="protein sequence ID" value="KGB41420.1"/>
    <property type="molecule type" value="Genomic_DNA"/>
</dbReference>
<dbReference type="GeneID" id="24597093"/>
<name>A0A095A2B6_SCHHA</name>
<feature type="non-terminal residue" evidence="2">
    <location>
        <position position="1"/>
    </location>
</feature>
<sequence>AHLNLELNNYFNVILFSYRLCIIWKTNTKSNCSLVYHRKTICFEKKNGWNHYLVRKSDQSIEFLVSTPKIAHLCYERSVVGVSKCKLCSTECRKSEKSLRLPRLS</sequence>
<dbReference type="RefSeq" id="XP_012801192.1">
    <property type="nucleotide sequence ID" value="XM_012945738.1"/>
</dbReference>
<evidence type="ECO:0000313" key="1">
    <source>
        <dbReference type="EMBL" id="KAH9595035.1"/>
    </source>
</evidence>
<reference evidence="1" key="4">
    <citation type="journal article" date="2022" name="PLoS Pathog.">
        <title>Chromosome-level genome of Schistosoma haematobium underpins genome-wide explorations of molecular variation.</title>
        <authorList>
            <person name="Stroehlein A.J."/>
            <person name="Korhonen P.K."/>
            <person name="Lee V.V."/>
            <person name="Ralph S.A."/>
            <person name="Mentink-Kane M."/>
            <person name="You H."/>
            <person name="McManus D.P."/>
            <person name="Tchuente L.T."/>
            <person name="Stothard J.R."/>
            <person name="Kaur P."/>
            <person name="Dudchenko O."/>
            <person name="Aiden E.L."/>
            <person name="Yang B."/>
            <person name="Yang H."/>
            <person name="Emery A.M."/>
            <person name="Webster B.L."/>
            <person name="Brindley P.J."/>
            <person name="Rollinson D."/>
            <person name="Chang B.C.H."/>
            <person name="Gasser R.B."/>
            <person name="Young N.D."/>
        </authorList>
    </citation>
    <scope>NUCLEOTIDE SEQUENCE</scope>
</reference>
<reference evidence="1" key="2">
    <citation type="journal article" date="2019" name="Gigascience">
        <title>High-quality Schistosoma haematobium genome achieved by single-molecule and long-range sequencing.</title>
        <authorList>
            <person name="Stroehlein A.J."/>
            <person name="Korhonen P.K."/>
            <person name="Chong T.M."/>
            <person name="Lim Y.L."/>
            <person name="Chan K.G."/>
            <person name="Webster B."/>
            <person name="Rollinson D."/>
            <person name="Brindley P.J."/>
            <person name="Gasser R.B."/>
            <person name="Young N.D."/>
        </authorList>
    </citation>
    <scope>NUCLEOTIDE SEQUENCE</scope>
</reference>
<evidence type="ECO:0000313" key="2">
    <source>
        <dbReference type="EMBL" id="KGB41420.1"/>
    </source>
</evidence>
<protein>
    <submittedName>
        <fullName evidence="2">Uncharacterized protein</fullName>
    </submittedName>
</protein>